<protein>
    <submittedName>
        <fullName evidence="2">Uncharacterized protein</fullName>
    </submittedName>
</protein>
<comment type="caution">
    <text evidence="2">The sequence shown here is derived from an EMBL/GenBank/DDBJ whole genome shotgun (WGS) entry which is preliminary data.</text>
</comment>
<feature type="region of interest" description="Disordered" evidence="1">
    <location>
        <begin position="59"/>
        <end position="137"/>
    </location>
</feature>
<name>A0AAV5VQB7_9BILA</name>
<dbReference type="EMBL" id="BTSY01000004">
    <property type="protein sequence ID" value="GMT21796.1"/>
    <property type="molecule type" value="Genomic_DNA"/>
</dbReference>
<feature type="non-terminal residue" evidence="2">
    <location>
        <position position="1"/>
    </location>
</feature>
<feature type="non-terminal residue" evidence="2">
    <location>
        <position position="164"/>
    </location>
</feature>
<keyword evidence="3" id="KW-1185">Reference proteome</keyword>
<evidence type="ECO:0000313" key="2">
    <source>
        <dbReference type="EMBL" id="GMT21796.1"/>
    </source>
</evidence>
<proteinExistence type="predicted"/>
<sequence>LSSPVMRLDDEQFVAASVAVENEERNEDGDDVHAEIVDPAPSVELVSIEDQIVNGVSENREEGNCLNGYDWQHPGRTPARARHEHHNAGENLHNKQDVLPDGEKDGLVRKPRVNRHPSTHEDGDKGHHLRRRDGGAAANSVGEHHYQLLLLLHRRKKVPWLECK</sequence>
<gene>
    <name evidence="2" type="ORF">PFISCL1PPCAC_13093</name>
</gene>
<accession>A0AAV5VQB7</accession>
<dbReference type="AlphaFoldDB" id="A0AAV5VQB7"/>
<organism evidence="2 3">
    <name type="scientific">Pristionchus fissidentatus</name>
    <dbReference type="NCBI Taxonomy" id="1538716"/>
    <lineage>
        <taxon>Eukaryota</taxon>
        <taxon>Metazoa</taxon>
        <taxon>Ecdysozoa</taxon>
        <taxon>Nematoda</taxon>
        <taxon>Chromadorea</taxon>
        <taxon>Rhabditida</taxon>
        <taxon>Rhabditina</taxon>
        <taxon>Diplogasteromorpha</taxon>
        <taxon>Diplogasteroidea</taxon>
        <taxon>Neodiplogasteridae</taxon>
        <taxon>Pristionchus</taxon>
    </lineage>
</organism>
<dbReference type="Proteomes" id="UP001432322">
    <property type="component" value="Unassembled WGS sequence"/>
</dbReference>
<evidence type="ECO:0000256" key="1">
    <source>
        <dbReference type="SAM" id="MobiDB-lite"/>
    </source>
</evidence>
<feature type="compositionally biased region" description="Basic and acidic residues" evidence="1">
    <location>
        <begin position="86"/>
        <end position="108"/>
    </location>
</feature>
<reference evidence="2" key="1">
    <citation type="submission" date="2023-10" db="EMBL/GenBank/DDBJ databases">
        <title>Genome assembly of Pristionchus species.</title>
        <authorList>
            <person name="Yoshida K."/>
            <person name="Sommer R.J."/>
        </authorList>
    </citation>
    <scope>NUCLEOTIDE SEQUENCE</scope>
    <source>
        <strain evidence="2">RS5133</strain>
    </source>
</reference>
<evidence type="ECO:0000313" key="3">
    <source>
        <dbReference type="Proteomes" id="UP001432322"/>
    </source>
</evidence>